<evidence type="ECO:0000313" key="5">
    <source>
        <dbReference type="Proteomes" id="UP000241964"/>
    </source>
</evidence>
<dbReference type="Proteomes" id="UP000241964">
    <property type="component" value="Unassembled WGS sequence"/>
</dbReference>
<comment type="caution">
    <text evidence="4">The sequence shown here is derived from an EMBL/GenBank/DDBJ whole genome shotgun (WGS) entry which is preliminary data.</text>
</comment>
<reference evidence="4 5" key="1">
    <citation type="submission" date="2018-03" db="EMBL/GenBank/DDBJ databases">
        <title>Genomic Encyclopedia of Archaeal and Bacterial Type Strains, Phase II (KMG-II): from individual species to whole genera.</title>
        <authorList>
            <person name="Goeker M."/>
        </authorList>
    </citation>
    <scope>NUCLEOTIDE SEQUENCE [LARGE SCALE GENOMIC DNA]</scope>
    <source>
        <strain evidence="4 5">DSM 29057</strain>
    </source>
</reference>
<dbReference type="OrthoDB" id="1522859at2"/>
<dbReference type="PANTHER" id="PTHR34978">
    <property type="entry name" value="POSSIBLE SENSOR-TRANSDUCER PROTEIN BLAR"/>
    <property type="match status" value="1"/>
</dbReference>
<feature type="region of interest" description="Disordered" evidence="1">
    <location>
        <begin position="437"/>
        <end position="456"/>
    </location>
</feature>
<dbReference type="PANTHER" id="PTHR34978:SF3">
    <property type="entry name" value="SLR0241 PROTEIN"/>
    <property type="match status" value="1"/>
</dbReference>
<feature type="transmembrane region" description="Helical" evidence="2">
    <location>
        <begin position="108"/>
        <end position="130"/>
    </location>
</feature>
<gene>
    <name evidence="4" type="ORF">CLV60_106240</name>
</gene>
<keyword evidence="2" id="KW-0812">Transmembrane</keyword>
<feature type="transmembrane region" description="Helical" evidence="2">
    <location>
        <begin position="276"/>
        <end position="299"/>
    </location>
</feature>
<feature type="transmembrane region" description="Helical" evidence="2">
    <location>
        <begin position="6"/>
        <end position="23"/>
    </location>
</feature>
<dbReference type="InterPro" id="IPR008756">
    <property type="entry name" value="Peptidase_M56"/>
</dbReference>
<dbReference type="AlphaFoldDB" id="A0A2P8G3V3"/>
<evidence type="ECO:0000259" key="3">
    <source>
        <dbReference type="Pfam" id="PF05569"/>
    </source>
</evidence>
<sequence>MLIPYLMKVSLVLAVLTMAYRWLIQFETFSKLNRVLLWLNAVAAWTLPLISLPSWGPVQVQNEFHHSIPRVVGKLPALTQPIAAIQSEPFPSPGIAATTMTAADWITAIYFTGMIILAAYFLFQIGRLFLTVVKGNAERHADGTSIVHVSGSAPYSFFKWIVLDPSMHSGLALRNIIAHEAEHARQWHSADLLLAEIQRICLWFNPFAWIHQKLVQENLEYLADRAVLDNGFEKKQYQYNLLNTVMQARELPLTNSFAQSLLKKRIKMMNRKPSHYLVWVKYVAVIALVYISSAFVAPYREQIVELAPEVIRPLVKPLVGEVIASAGPERDSAASVSTKKDPTENPEDKEEVSAISQKENVMEPVSDTVQSPQVPKVKGVLLRNDTLYWTITPLMTWDDINALRKFVHEFGAELAVNKIQFDPFQEFITSISVLTQSSKRGSSGSGSREGDGEFSPIEGYSGYIRKDGIGMGQRPPAPLQMEMEKDYQAALAIKKGKEVDFFEKKLFSSIGPNSGGSIDEGFFDGNGNKGLLERKGFGKSAQNTLLFTEKNANAEFYINTKRSTREEASKLTIDKVKKISYREDNQHKTYFIIYTK</sequence>
<feature type="compositionally biased region" description="Low complexity" evidence="1">
    <location>
        <begin position="437"/>
        <end position="446"/>
    </location>
</feature>
<name>A0A2P8G3V3_9BACT</name>
<evidence type="ECO:0000313" key="4">
    <source>
        <dbReference type="EMBL" id="PSL28637.1"/>
    </source>
</evidence>
<dbReference type="EMBL" id="PYAS01000006">
    <property type="protein sequence ID" value="PSL28637.1"/>
    <property type="molecule type" value="Genomic_DNA"/>
</dbReference>
<dbReference type="Pfam" id="PF05569">
    <property type="entry name" value="Peptidase_M56"/>
    <property type="match status" value="1"/>
</dbReference>
<dbReference type="InterPro" id="IPR052173">
    <property type="entry name" value="Beta-lactam_resp_regulator"/>
</dbReference>
<feature type="region of interest" description="Disordered" evidence="1">
    <location>
        <begin position="329"/>
        <end position="370"/>
    </location>
</feature>
<feature type="domain" description="Peptidase M56" evidence="3">
    <location>
        <begin position="173"/>
        <end position="269"/>
    </location>
</feature>
<evidence type="ECO:0000256" key="2">
    <source>
        <dbReference type="SAM" id="Phobius"/>
    </source>
</evidence>
<feature type="compositionally biased region" description="Basic and acidic residues" evidence="1">
    <location>
        <begin position="329"/>
        <end position="343"/>
    </location>
</feature>
<organism evidence="4 5">
    <name type="scientific">Dyadobacter jiangsuensis</name>
    <dbReference type="NCBI Taxonomy" id="1591085"/>
    <lineage>
        <taxon>Bacteria</taxon>
        <taxon>Pseudomonadati</taxon>
        <taxon>Bacteroidota</taxon>
        <taxon>Cytophagia</taxon>
        <taxon>Cytophagales</taxon>
        <taxon>Spirosomataceae</taxon>
        <taxon>Dyadobacter</taxon>
    </lineage>
</organism>
<keyword evidence="2" id="KW-0472">Membrane</keyword>
<dbReference type="CDD" id="cd07341">
    <property type="entry name" value="M56_BlaR1_MecR1_like"/>
    <property type="match status" value="1"/>
</dbReference>
<keyword evidence="5" id="KW-1185">Reference proteome</keyword>
<feature type="transmembrane region" description="Helical" evidence="2">
    <location>
        <begin position="35"/>
        <end position="55"/>
    </location>
</feature>
<keyword evidence="2" id="KW-1133">Transmembrane helix</keyword>
<accession>A0A2P8G3V3</accession>
<protein>
    <submittedName>
        <fullName evidence="4">Beta-lactamase regulating signal transducer with metallopeptidase domain</fullName>
    </submittedName>
</protein>
<proteinExistence type="predicted"/>
<evidence type="ECO:0000256" key="1">
    <source>
        <dbReference type="SAM" id="MobiDB-lite"/>
    </source>
</evidence>